<reference evidence="3" key="1">
    <citation type="submission" date="2017-09" db="EMBL/GenBank/DDBJ databases">
        <title>Depth-based differentiation of microbial function through sediment-hosted aquifers and enrichment of novel symbionts in the deep terrestrial subsurface.</title>
        <authorList>
            <person name="Probst A.J."/>
            <person name="Ladd B."/>
            <person name="Jarett J.K."/>
            <person name="Geller-Mcgrath D.E."/>
            <person name="Sieber C.M.K."/>
            <person name="Emerson J.B."/>
            <person name="Anantharaman K."/>
            <person name="Thomas B.C."/>
            <person name="Malmstrom R."/>
            <person name="Stieglmeier M."/>
            <person name="Klingl A."/>
            <person name="Woyke T."/>
            <person name="Ryan C.M."/>
            <person name="Banfield J.F."/>
        </authorList>
    </citation>
    <scope>NUCLEOTIDE SEQUENCE [LARGE SCALE GENOMIC DNA]</scope>
</reference>
<sequence length="321" mass="36659">MISKELVKQAIYFKGPERVPIRFAQNPDASDIVGLGFNQPKGWTPSKENEDEWHCVWDNLIGTGLGQVKGHPIDRWERLEDYKIPNPHDQTRFEDLTAAIDRYKGKYLTAGIGISGFNKLTFLRGFENLLADIYTEPEKFNKLADMVFDFETGLIKEYAKFQIDAIWFGDDWGTERSLIINPVKWREVFKPRYKKQFDLCHKQGMDVIFHSCGFIWDIIPDFIEIGVNVLNCEQPMIFGVDKLAKAFGGKVCFHTNVDGQRMLPTATPEEIVTEARHLIEAFRPYSGGFIAYGDATADHGYVPKENVAAMSKAFVEFGKLK</sequence>
<evidence type="ECO:0000313" key="2">
    <source>
        <dbReference type="EMBL" id="PIZ14914.1"/>
    </source>
</evidence>
<dbReference type="Proteomes" id="UP000229307">
    <property type="component" value="Unassembled WGS sequence"/>
</dbReference>
<dbReference type="SUPFAM" id="SSF51726">
    <property type="entry name" value="UROD/MetE-like"/>
    <property type="match status" value="1"/>
</dbReference>
<protein>
    <recommendedName>
        <fullName evidence="1">Uroporphyrinogen decarboxylase (URO-D) domain-containing protein</fullName>
    </recommendedName>
</protein>
<evidence type="ECO:0000259" key="1">
    <source>
        <dbReference type="Pfam" id="PF01208"/>
    </source>
</evidence>
<dbReference type="EMBL" id="PFMR01000293">
    <property type="protein sequence ID" value="PIZ14914.1"/>
    <property type="molecule type" value="Genomic_DNA"/>
</dbReference>
<dbReference type="InterPro" id="IPR000257">
    <property type="entry name" value="Uroporphyrinogen_deCOase"/>
</dbReference>
<organism evidence="2 3">
    <name type="scientific">Candidatus Desantisbacteria bacterium CG_4_10_14_0_8_um_filter_48_22</name>
    <dbReference type="NCBI Taxonomy" id="1974543"/>
    <lineage>
        <taxon>Bacteria</taxon>
        <taxon>Candidatus Desantisiibacteriota</taxon>
    </lineage>
</organism>
<gene>
    <name evidence="2" type="ORF">COY52_10700</name>
</gene>
<dbReference type="GO" id="GO:0006779">
    <property type="term" value="P:porphyrin-containing compound biosynthetic process"/>
    <property type="evidence" value="ECO:0007669"/>
    <property type="project" value="InterPro"/>
</dbReference>
<accession>A0A2M7S5Z7</accession>
<evidence type="ECO:0000313" key="3">
    <source>
        <dbReference type="Proteomes" id="UP000229307"/>
    </source>
</evidence>
<dbReference type="Pfam" id="PF01208">
    <property type="entry name" value="URO-D"/>
    <property type="match status" value="1"/>
</dbReference>
<dbReference type="Gene3D" id="3.20.20.210">
    <property type="match status" value="1"/>
</dbReference>
<dbReference type="PANTHER" id="PTHR47099:SF1">
    <property type="entry name" value="METHYLCOBAMIDE:COM METHYLTRANSFERASE MTBA"/>
    <property type="match status" value="1"/>
</dbReference>
<dbReference type="PANTHER" id="PTHR47099">
    <property type="entry name" value="METHYLCOBAMIDE:COM METHYLTRANSFERASE MTBA"/>
    <property type="match status" value="1"/>
</dbReference>
<feature type="domain" description="Uroporphyrinogen decarboxylase (URO-D)" evidence="1">
    <location>
        <begin position="71"/>
        <end position="312"/>
    </location>
</feature>
<dbReference type="AlphaFoldDB" id="A0A2M7S5Z7"/>
<dbReference type="InterPro" id="IPR052024">
    <property type="entry name" value="Methanogen_methyltrans"/>
</dbReference>
<dbReference type="InterPro" id="IPR038071">
    <property type="entry name" value="UROD/MetE-like_sf"/>
</dbReference>
<proteinExistence type="predicted"/>
<name>A0A2M7S5Z7_9BACT</name>
<comment type="caution">
    <text evidence="2">The sequence shown here is derived from an EMBL/GenBank/DDBJ whole genome shotgun (WGS) entry which is preliminary data.</text>
</comment>
<dbReference type="GO" id="GO:0004853">
    <property type="term" value="F:uroporphyrinogen decarboxylase activity"/>
    <property type="evidence" value="ECO:0007669"/>
    <property type="project" value="InterPro"/>
</dbReference>